<reference evidence="2 3" key="1">
    <citation type="submission" date="2019-03" db="EMBL/GenBank/DDBJ databases">
        <title>Draft genome sequences of novel Actinobacteria.</title>
        <authorList>
            <person name="Sahin N."/>
            <person name="Ay H."/>
            <person name="Saygin H."/>
        </authorList>
    </citation>
    <scope>NUCLEOTIDE SEQUENCE [LARGE SCALE GENOMIC DNA]</scope>
    <source>
        <strain evidence="2 3">7K502</strain>
    </source>
</reference>
<keyword evidence="3" id="KW-1185">Reference proteome</keyword>
<dbReference type="InterPro" id="IPR034660">
    <property type="entry name" value="DinB/YfiT-like"/>
</dbReference>
<feature type="domain" description="Mycothiol-dependent maleylpyruvate isomerase metal-binding" evidence="1">
    <location>
        <begin position="13"/>
        <end position="134"/>
    </location>
</feature>
<comment type="caution">
    <text evidence="2">The sequence shown here is derived from an EMBL/GenBank/DDBJ whole genome shotgun (WGS) entry which is preliminary data.</text>
</comment>
<evidence type="ECO:0000313" key="2">
    <source>
        <dbReference type="EMBL" id="TDD51629.1"/>
    </source>
</evidence>
<name>A0A4R4Z3Z9_9PSEU</name>
<evidence type="ECO:0000313" key="3">
    <source>
        <dbReference type="Proteomes" id="UP000294947"/>
    </source>
</evidence>
<proteinExistence type="predicted"/>
<dbReference type="GO" id="GO:0046872">
    <property type="term" value="F:metal ion binding"/>
    <property type="evidence" value="ECO:0007669"/>
    <property type="project" value="InterPro"/>
</dbReference>
<dbReference type="AlphaFoldDB" id="A0A4R4Z3Z9"/>
<dbReference type="RefSeq" id="WP_132484944.1">
    <property type="nucleotide sequence ID" value="NZ_SMKW01000015.1"/>
</dbReference>
<dbReference type="InterPro" id="IPR024344">
    <property type="entry name" value="MDMPI_metal-binding"/>
</dbReference>
<evidence type="ECO:0000259" key="1">
    <source>
        <dbReference type="Pfam" id="PF11716"/>
    </source>
</evidence>
<dbReference type="NCBIfam" id="TIGR03083">
    <property type="entry name" value="maleylpyruvate isomerase family mycothiol-dependent enzyme"/>
    <property type="match status" value="1"/>
</dbReference>
<protein>
    <submittedName>
        <fullName evidence="2">TIGR03086 family protein</fullName>
    </submittedName>
</protein>
<dbReference type="NCBIfam" id="TIGR03086">
    <property type="entry name" value="TIGR03086 family metal-binding protein"/>
    <property type="match status" value="1"/>
</dbReference>
<sequence length="200" mass="21680">MRASGDVLFAHLRRTNADFARRVRSIEPGQWADPTPCAEWDVRALVSHLVQANAIYRLLLHGGDSAQFLVIREQDALGDDPAGSFDAAAASCLAAFGEPGALDRVVDYPFGPVDGRKLLGLLIADTVVHGWDLARATGGPEELDPSLVEWVDDNFEWLYTGVAEGPLDPGSTHSYFAAAAAAPADETRQQRMLRLMGRRP</sequence>
<dbReference type="Pfam" id="PF11716">
    <property type="entry name" value="MDMPI_N"/>
    <property type="match status" value="1"/>
</dbReference>
<accession>A0A4R4Z3Z9</accession>
<dbReference type="Proteomes" id="UP000294947">
    <property type="component" value="Unassembled WGS sequence"/>
</dbReference>
<dbReference type="OrthoDB" id="5185819at2"/>
<organism evidence="2 3">
    <name type="scientific">Saccharopolyspora elongata</name>
    <dbReference type="NCBI Taxonomy" id="2530387"/>
    <lineage>
        <taxon>Bacteria</taxon>
        <taxon>Bacillati</taxon>
        <taxon>Actinomycetota</taxon>
        <taxon>Actinomycetes</taxon>
        <taxon>Pseudonocardiales</taxon>
        <taxon>Pseudonocardiaceae</taxon>
        <taxon>Saccharopolyspora</taxon>
    </lineage>
</organism>
<dbReference type="InterPro" id="IPR017517">
    <property type="entry name" value="Maleyloyr_isom"/>
</dbReference>
<dbReference type="SUPFAM" id="SSF109854">
    <property type="entry name" value="DinB/YfiT-like putative metalloenzymes"/>
    <property type="match status" value="1"/>
</dbReference>
<dbReference type="EMBL" id="SMKW01000015">
    <property type="protein sequence ID" value="TDD51629.1"/>
    <property type="molecule type" value="Genomic_DNA"/>
</dbReference>
<dbReference type="Gene3D" id="1.20.120.450">
    <property type="entry name" value="dinb family like domain"/>
    <property type="match status" value="1"/>
</dbReference>
<dbReference type="InterPro" id="IPR017520">
    <property type="entry name" value="CHP03086"/>
</dbReference>
<gene>
    <name evidence="2" type="ORF">E1288_13710</name>
</gene>